<protein>
    <submittedName>
        <fullName evidence="1">Uncharacterized protein</fullName>
    </submittedName>
</protein>
<proteinExistence type="predicted"/>
<evidence type="ECO:0000313" key="1">
    <source>
        <dbReference type="EMBL" id="ALI35234.1"/>
    </source>
</evidence>
<dbReference type="KEGG" id="taa:NMY3_01029"/>
<accession>A0A654LUW8</accession>
<dbReference type="RefSeq" id="WP_196817748.1">
    <property type="nucleotide sequence ID" value="NZ_CP012850.1"/>
</dbReference>
<dbReference type="AlphaFoldDB" id="A0A654LUW8"/>
<sequence>MKIPLLFLIFSILSLLFVDIFGVIVTAHNFDTDDNSTFLTFMNMILIENRLINHSLIDGSTNASKSLSNNNIENINEIIDDILVSEDSLLIDSDQFYNNTIIATMMANLGDEVLRKYGYAFGIPSNIMLNMNFSLASTIEMNGSNAVDTDNHSSHDSIELGNQPVKLKDKSQYDNALETSIMMIEIYEKELEPKDITFGENNSVPFLKESLHELKDNIENISQPSKIMEIVHGKVHPNLQLAFNLTLKQ</sequence>
<dbReference type="GeneID" id="60421146"/>
<organism evidence="1 2">
    <name type="scientific">Candidatus Nitrosocosmicus oleophilus</name>
    <dbReference type="NCBI Taxonomy" id="1353260"/>
    <lineage>
        <taxon>Archaea</taxon>
        <taxon>Nitrososphaerota</taxon>
        <taxon>Nitrososphaeria</taxon>
        <taxon>Nitrososphaerales</taxon>
        <taxon>Nitrososphaeraceae</taxon>
        <taxon>Candidatus Nitrosocosmicus</taxon>
    </lineage>
</organism>
<dbReference type="OrthoDB" id="11671at2157"/>
<keyword evidence="2" id="KW-1185">Reference proteome</keyword>
<dbReference type="Proteomes" id="UP000058925">
    <property type="component" value="Chromosome"/>
</dbReference>
<dbReference type="EMBL" id="CP012850">
    <property type="protein sequence ID" value="ALI35234.1"/>
    <property type="molecule type" value="Genomic_DNA"/>
</dbReference>
<evidence type="ECO:0000313" key="2">
    <source>
        <dbReference type="Proteomes" id="UP000058925"/>
    </source>
</evidence>
<reference evidence="2" key="1">
    <citation type="submission" date="2015-10" db="EMBL/GenBank/DDBJ databases">
        <title>Niche specialization of a soil ammonia-oxidizing archaeon, Candidatus Nitrosocosmicus oleophilus.</title>
        <authorList>
            <person name="Jung M.-Y."/>
            <person name="Rhee S.-K."/>
        </authorList>
    </citation>
    <scope>NUCLEOTIDE SEQUENCE [LARGE SCALE GENOMIC DNA]</scope>
    <source>
        <strain evidence="2">MY3</strain>
    </source>
</reference>
<gene>
    <name evidence="1" type="ORF">NMY3_01029</name>
</gene>
<name>A0A654LUW8_9ARCH</name>